<evidence type="ECO:0000256" key="5">
    <source>
        <dbReference type="SAM" id="SignalP"/>
    </source>
</evidence>
<keyword evidence="7" id="KW-1185">Reference proteome</keyword>
<comment type="similarity">
    <text evidence="2">Belongs to the nematode transthyretin-like family.</text>
</comment>
<evidence type="ECO:0000256" key="4">
    <source>
        <dbReference type="ARBA" id="ARBA00022729"/>
    </source>
</evidence>
<evidence type="ECO:0008006" key="8">
    <source>
        <dbReference type="Google" id="ProtNLM"/>
    </source>
</evidence>
<dbReference type="GO" id="GO:0009986">
    <property type="term" value="C:cell surface"/>
    <property type="evidence" value="ECO:0007669"/>
    <property type="project" value="InterPro"/>
</dbReference>
<organism evidence="6 7">
    <name type="scientific">Cylicocyclus nassatus</name>
    <name type="common">Nematode worm</name>
    <dbReference type="NCBI Taxonomy" id="53992"/>
    <lineage>
        <taxon>Eukaryota</taxon>
        <taxon>Metazoa</taxon>
        <taxon>Ecdysozoa</taxon>
        <taxon>Nematoda</taxon>
        <taxon>Chromadorea</taxon>
        <taxon>Rhabditida</taxon>
        <taxon>Rhabditina</taxon>
        <taxon>Rhabditomorpha</taxon>
        <taxon>Strongyloidea</taxon>
        <taxon>Strongylidae</taxon>
        <taxon>Cylicocyclus</taxon>
    </lineage>
</organism>
<evidence type="ECO:0000256" key="2">
    <source>
        <dbReference type="ARBA" id="ARBA00010112"/>
    </source>
</evidence>
<evidence type="ECO:0000313" key="7">
    <source>
        <dbReference type="Proteomes" id="UP001176961"/>
    </source>
</evidence>
<keyword evidence="3" id="KW-0964">Secreted</keyword>
<name>A0AA36GZF8_CYLNA</name>
<reference evidence="6" key="1">
    <citation type="submission" date="2023-07" db="EMBL/GenBank/DDBJ databases">
        <authorList>
            <consortium name="CYATHOMIX"/>
        </authorList>
    </citation>
    <scope>NUCLEOTIDE SEQUENCE</scope>
    <source>
        <strain evidence="6">N/A</strain>
    </source>
</reference>
<dbReference type="AlphaFoldDB" id="A0AA36GZF8"/>
<dbReference type="EMBL" id="CATQJL010000305">
    <property type="protein sequence ID" value="CAJ0601164.1"/>
    <property type="molecule type" value="Genomic_DNA"/>
</dbReference>
<evidence type="ECO:0000256" key="3">
    <source>
        <dbReference type="ARBA" id="ARBA00022525"/>
    </source>
</evidence>
<accession>A0AA36GZF8</accession>
<dbReference type="PANTHER" id="PTHR21700:SF3">
    <property type="entry name" value="TRANSTHYRETIN-LIKE PROTEIN 5"/>
    <property type="match status" value="1"/>
</dbReference>
<keyword evidence="4 5" id="KW-0732">Signal</keyword>
<dbReference type="PANTHER" id="PTHR21700">
    <property type="entry name" value="TRANSTHYRETIN-LIKE FAMILY PROTEIN-RELATED"/>
    <property type="match status" value="1"/>
</dbReference>
<dbReference type="Gene3D" id="2.60.40.3330">
    <property type="match status" value="1"/>
</dbReference>
<dbReference type="InterPro" id="IPR038479">
    <property type="entry name" value="Transthyretin-like_sf"/>
</dbReference>
<gene>
    <name evidence="6" type="ORF">CYNAS_LOCUS13147</name>
</gene>
<evidence type="ECO:0000256" key="1">
    <source>
        <dbReference type="ARBA" id="ARBA00004613"/>
    </source>
</evidence>
<proteinExistence type="inferred from homology"/>
<dbReference type="Proteomes" id="UP001176961">
    <property type="component" value="Unassembled WGS sequence"/>
</dbReference>
<evidence type="ECO:0000313" key="6">
    <source>
        <dbReference type="EMBL" id="CAJ0601164.1"/>
    </source>
</evidence>
<comment type="subcellular location">
    <subcellularLocation>
        <location evidence="1">Secreted</location>
    </subcellularLocation>
</comment>
<sequence length="147" mass="17315">MQMQVLIFLYLLPSCYCWDLFQGYGIQSVGVRGKIFCNRKPTEKVAIKLYEQEILDDRWAEVGWVQPWPDGSFFIKGTFEEWSKIEPYLKVKHSCNLREGLPSSRWSKFCIYIPIKYVTTGKGPGVVEKYWEVKWDLSKTIEGQRKC</sequence>
<dbReference type="Pfam" id="PF01060">
    <property type="entry name" value="TTR-52"/>
    <property type="match status" value="1"/>
</dbReference>
<feature type="signal peptide" evidence="5">
    <location>
        <begin position="1"/>
        <end position="17"/>
    </location>
</feature>
<dbReference type="InterPro" id="IPR001534">
    <property type="entry name" value="Transthyretin-like"/>
</dbReference>
<comment type="caution">
    <text evidence="6">The sequence shown here is derived from an EMBL/GenBank/DDBJ whole genome shotgun (WGS) entry which is preliminary data.</text>
</comment>
<protein>
    <recommendedName>
        <fullName evidence="8">AMP-activated protein kinase glycogen-binding domain-containing protein</fullName>
    </recommendedName>
</protein>
<dbReference type="GO" id="GO:0005576">
    <property type="term" value="C:extracellular region"/>
    <property type="evidence" value="ECO:0007669"/>
    <property type="project" value="UniProtKB-SubCell"/>
</dbReference>
<feature type="chain" id="PRO_5041283169" description="AMP-activated protein kinase glycogen-binding domain-containing protein" evidence="5">
    <location>
        <begin position="18"/>
        <end position="147"/>
    </location>
</feature>